<name>A0A9P6ARM5_9AGAM</name>
<accession>A0A9P6ARM5</accession>
<feature type="compositionally biased region" description="Basic and acidic residues" evidence="1">
    <location>
        <begin position="412"/>
        <end position="421"/>
    </location>
</feature>
<dbReference type="EMBL" id="MU129016">
    <property type="protein sequence ID" value="KAF9510422.1"/>
    <property type="molecule type" value="Genomic_DNA"/>
</dbReference>
<feature type="region of interest" description="Disordered" evidence="1">
    <location>
        <begin position="404"/>
        <end position="428"/>
    </location>
</feature>
<organism evidence="2 3">
    <name type="scientific">Hydnum rufescens UP504</name>
    <dbReference type="NCBI Taxonomy" id="1448309"/>
    <lineage>
        <taxon>Eukaryota</taxon>
        <taxon>Fungi</taxon>
        <taxon>Dikarya</taxon>
        <taxon>Basidiomycota</taxon>
        <taxon>Agaricomycotina</taxon>
        <taxon>Agaricomycetes</taxon>
        <taxon>Cantharellales</taxon>
        <taxon>Hydnaceae</taxon>
        <taxon>Hydnum</taxon>
    </lineage>
</organism>
<protein>
    <submittedName>
        <fullName evidence="2">Uncharacterized protein</fullName>
    </submittedName>
</protein>
<evidence type="ECO:0000313" key="2">
    <source>
        <dbReference type="EMBL" id="KAF9510422.1"/>
    </source>
</evidence>
<gene>
    <name evidence="2" type="ORF">BS47DRAFT_66893</name>
</gene>
<proteinExistence type="predicted"/>
<comment type="caution">
    <text evidence="2">The sequence shown here is derived from an EMBL/GenBank/DDBJ whole genome shotgun (WGS) entry which is preliminary data.</text>
</comment>
<evidence type="ECO:0000313" key="3">
    <source>
        <dbReference type="Proteomes" id="UP000886523"/>
    </source>
</evidence>
<keyword evidence="3" id="KW-1185">Reference proteome</keyword>
<dbReference type="AlphaFoldDB" id="A0A9P6ARM5"/>
<feature type="region of interest" description="Disordered" evidence="1">
    <location>
        <begin position="506"/>
        <end position="532"/>
    </location>
</feature>
<dbReference type="Proteomes" id="UP000886523">
    <property type="component" value="Unassembled WGS sequence"/>
</dbReference>
<evidence type="ECO:0000256" key="1">
    <source>
        <dbReference type="SAM" id="MobiDB-lite"/>
    </source>
</evidence>
<dbReference type="OrthoDB" id="434783at2759"/>
<feature type="compositionally biased region" description="Polar residues" evidence="1">
    <location>
        <begin position="506"/>
        <end position="522"/>
    </location>
</feature>
<sequence>MESHLNLSTIPTDVIELIAYHAVTNDFLGPPRALVALISTCRSLYYSLSLKHNLSLYAAIFRFKFDSAAAHRRFGRTEPWRISAAGLSAELCARFNALHYMRQVVLSGDRSKYPDEEVIPHLWTLYFMCIESDGKNAEQLLFYGNLRPYIRMCLTQYLLPAYRIGGGVPETVDRSLILWMLWFSTTWNSLNEESANLEAQTTSLLRYVVYANFNFNPYLAPWMISQLPIGRRQPHDRNSSGSPTHDTRNRYSALMDPVDHSTAINLYGSPLYLTPPVLVHAAMLSYFARVERRFDMAERMGPHVPLRSRSAYLTTCLADMQDSKLYDTDFDRFRVCQDPYSSPGIGDILAPGIFSGEWEGHFFFIDFDSFRDMLDGDDTAIHNAVIARQPQVWSIREHHYQPHVIAPLHDSTSQRRTETSLRRTLRPLPSGPSLGAHLPLNLELVECTSAVSTSKSPSLISSPSFSTMFRNLNPHSQIGPMLHATYTNPTSGTRVRTTYTTWTAESTPYQTATENDSQSGSHSDLLENAGNSISLGATPSGNSCVLLESSLELGPSEQELAECAGLKDIILTGKGHSAWGPFMLKGRVRLWDGMVSLVKTYAPDNGRGTWLYRGYILSNGLWIGRWRDTITEEDTNGYEGVFVMTRRSNPFA</sequence>
<reference evidence="2" key="1">
    <citation type="journal article" date="2020" name="Nat. Commun.">
        <title>Large-scale genome sequencing of mycorrhizal fungi provides insights into the early evolution of symbiotic traits.</title>
        <authorList>
            <person name="Miyauchi S."/>
            <person name="Kiss E."/>
            <person name="Kuo A."/>
            <person name="Drula E."/>
            <person name="Kohler A."/>
            <person name="Sanchez-Garcia M."/>
            <person name="Morin E."/>
            <person name="Andreopoulos B."/>
            <person name="Barry K.W."/>
            <person name="Bonito G."/>
            <person name="Buee M."/>
            <person name="Carver A."/>
            <person name="Chen C."/>
            <person name="Cichocki N."/>
            <person name="Clum A."/>
            <person name="Culley D."/>
            <person name="Crous P.W."/>
            <person name="Fauchery L."/>
            <person name="Girlanda M."/>
            <person name="Hayes R.D."/>
            <person name="Keri Z."/>
            <person name="LaButti K."/>
            <person name="Lipzen A."/>
            <person name="Lombard V."/>
            <person name="Magnuson J."/>
            <person name="Maillard F."/>
            <person name="Murat C."/>
            <person name="Nolan M."/>
            <person name="Ohm R.A."/>
            <person name="Pangilinan J."/>
            <person name="Pereira M.F."/>
            <person name="Perotto S."/>
            <person name="Peter M."/>
            <person name="Pfister S."/>
            <person name="Riley R."/>
            <person name="Sitrit Y."/>
            <person name="Stielow J.B."/>
            <person name="Szollosi G."/>
            <person name="Zifcakova L."/>
            <person name="Stursova M."/>
            <person name="Spatafora J.W."/>
            <person name="Tedersoo L."/>
            <person name="Vaario L.M."/>
            <person name="Yamada A."/>
            <person name="Yan M."/>
            <person name="Wang P."/>
            <person name="Xu J."/>
            <person name="Bruns T."/>
            <person name="Baldrian P."/>
            <person name="Vilgalys R."/>
            <person name="Dunand C."/>
            <person name="Henrissat B."/>
            <person name="Grigoriev I.V."/>
            <person name="Hibbett D."/>
            <person name="Nagy L.G."/>
            <person name="Martin F.M."/>
        </authorList>
    </citation>
    <scope>NUCLEOTIDE SEQUENCE</scope>
    <source>
        <strain evidence="2">UP504</strain>
    </source>
</reference>